<keyword evidence="2" id="KW-1185">Reference proteome</keyword>
<comment type="caution">
    <text evidence="1">The sequence shown here is derived from an EMBL/GenBank/DDBJ whole genome shotgun (WGS) entry which is preliminary data.</text>
</comment>
<gene>
    <name evidence="1" type="ORF">JQM67_06885</name>
</gene>
<organism evidence="1 2">
    <name type="scientific">Anaeromassilibacillus senegalensis</name>
    <dbReference type="NCBI Taxonomy" id="1673717"/>
    <lineage>
        <taxon>Bacteria</taxon>
        <taxon>Bacillati</taxon>
        <taxon>Bacillota</taxon>
        <taxon>Clostridia</taxon>
        <taxon>Eubacteriales</taxon>
        <taxon>Acutalibacteraceae</taxon>
        <taxon>Anaeromassilibacillus</taxon>
    </lineage>
</organism>
<dbReference type="SUPFAM" id="SSF56349">
    <property type="entry name" value="DNA breaking-rejoining enzymes"/>
    <property type="match status" value="1"/>
</dbReference>
<evidence type="ECO:0000313" key="2">
    <source>
        <dbReference type="Proteomes" id="UP001299220"/>
    </source>
</evidence>
<dbReference type="RefSeq" id="WP_235323380.1">
    <property type="nucleotide sequence ID" value="NZ_JAFBIT010000002.1"/>
</dbReference>
<sequence length="211" mass="24780">MWSWEMRCRKWGAIHSLPASFLNSINFIENYEDDREETITASDGRQMKLVYNTVAGVEKYVYPFTSDELSSIFSYFKLQMQDAPYNLREYGYFRDMLLIAIGISTPFKIKELLDFRYSDVFDEDNEVRGYRIVRDNISYEFAYPFPAIKLLYAFQKAYGANFENDRSKYIFVGNTGEKLTYTSINKSSVFAKKENVFLEAVVILNYEISQS</sequence>
<protein>
    <submittedName>
        <fullName evidence="1">Uncharacterized protein</fullName>
    </submittedName>
</protein>
<dbReference type="EMBL" id="JAFBIT010000002">
    <property type="protein sequence ID" value="MCF2652321.1"/>
    <property type="molecule type" value="Genomic_DNA"/>
</dbReference>
<name>A0ABS9CPM0_9FIRM</name>
<dbReference type="Proteomes" id="UP001299220">
    <property type="component" value="Unassembled WGS sequence"/>
</dbReference>
<accession>A0ABS9CPM0</accession>
<proteinExistence type="predicted"/>
<evidence type="ECO:0000313" key="1">
    <source>
        <dbReference type="EMBL" id="MCF2652321.1"/>
    </source>
</evidence>
<reference evidence="1 2" key="1">
    <citation type="submission" date="2020-12" db="EMBL/GenBank/DDBJ databases">
        <title>Whole genome sequences of gut porcine anaerobes.</title>
        <authorList>
            <person name="Kubasova T."/>
            <person name="Jahodarova E."/>
            <person name="Rychlik I."/>
        </authorList>
    </citation>
    <scope>NUCLEOTIDE SEQUENCE [LARGE SCALE GENOMIC DNA]</scope>
    <source>
        <strain evidence="1 2">An867</strain>
    </source>
</reference>
<dbReference type="InterPro" id="IPR011010">
    <property type="entry name" value="DNA_brk_join_enz"/>
</dbReference>